<keyword evidence="2" id="KW-1185">Reference proteome</keyword>
<protein>
    <submittedName>
        <fullName evidence="1">Uncharacterized protein</fullName>
    </submittedName>
</protein>
<sequence>MHADQLIPTGLEGVHGRRWLMFGVVDGGLPIWSALTMTADPSEYEKAMPTVSAFLKKVERGIDRTRATHAGQPYSAVRQALALALEEEGARPMVPQVVDELARQISEGTDR</sequence>
<dbReference type="GeneID" id="86954343"/>
<reference evidence="2" key="1">
    <citation type="submission" date="2020-09" db="EMBL/GenBank/DDBJ databases">
        <title>Whole genome shotgun sequence of Streptomyces cinnamonensis NBRC 15873.</title>
        <authorList>
            <person name="Komaki H."/>
            <person name="Tamura T."/>
        </authorList>
    </citation>
    <scope>NUCLEOTIDE SEQUENCE [LARGE SCALE GENOMIC DNA]</scope>
    <source>
        <strain evidence="2">NBRC 15873</strain>
    </source>
</reference>
<gene>
    <name evidence="1" type="ORF">Scinn_77960</name>
</gene>
<comment type="caution">
    <text evidence="1">The sequence shown here is derived from an EMBL/GenBank/DDBJ whole genome shotgun (WGS) entry which is preliminary data.</text>
</comment>
<dbReference type="EMBL" id="BNDV01000018">
    <property type="protein sequence ID" value="GHI18333.1"/>
    <property type="molecule type" value="Genomic_DNA"/>
</dbReference>
<dbReference type="Proteomes" id="UP000660554">
    <property type="component" value="Unassembled WGS sequence"/>
</dbReference>
<organism evidence="1 2">
    <name type="scientific">Streptomyces virginiae</name>
    <name type="common">Streptomyces cinnamonensis</name>
    <dbReference type="NCBI Taxonomy" id="1961"/>
    <lineage>
        <taxon>Bacteria</taxon>
        <taxon>Bacillati</taxon>
        <taxon>Actinomycetota</taxon>
        <taxon>Actinomycetes</taxon>
        <taxon>Kitasatosporales</taxon>
        <taxon>Streptomycetaceae</taxon>
        <taxon>Streptomyces</taxon>
    </lineage>
</organism>
<accession>A0ABQ3NZZ3</accession>
<name>A0ABQ3NZZ3_STRVG</name>
<dbReference type="RefSeq" id="WP_053628427.1">
    <property type="nucleotide sequence ID" value="NZ_BMRU01000006.1"/>
</dbReference>
<evidence type="ECO:0000313" key="1">
    <source>
        <dbReference type="EMBL" id="GHI18333.1"/>
    </source>
</evidence>
<proteinExistence type="predicted"/>
<evidence type="ECO:0000313" key="2">
    <source>
        <dbReference type="Proteomes" id="UP000660554"/>
    </source>
</evidence>